<dbReference type="GO" id="GO:0000160">
    <property type="term" value="P:phosphorelay signal transduction system"/>
    <property type="evidence" value="ECO:0007669"/>
    <property type="project" value="InterPro"/>
</dbReference>
<dbReference type="Pfam" id="PF00072">
    <property type="entry name" value="Response_reg"/>
    <property type="match status" value="1"/>
</dbReference>
<evidence type="ECO:0000313" key="6">
    <source>
        <dbReference type="Proteomes" id="UP000238196"/>
    </source>
</evidence>
<dbReference type="Gene3D" id="3.40.50.2300">
    <property type="match status" value="1"/>
</dbReference>
<name>A0A2S5KV16_9PROT</name>
<gene>
    <name evidence="5" type="ORF">C4K68_03630</name>
</gene>
<dbReference type="SUPFAM" id="SSF48452">
    <property type="entry name" value="TPR-like"/>
    <property type="match status" value="1"/>
</dbReference>
<dbReference type="Gene3D" id="1.25.40.10">
    <property type="entry name" value="Tetratricopeptide repeat domain"/>
    <property type="match status" value="1"/>
</dbReference>
<dbReference type="InterPro" id="IPR011990">
    <property type="entry name" value="TPR-like_helical_dom_sf"/>
</dbReference>
<feature type="region of interest" description="Disordered" evidence="3">
    <location>
        <begin position="1"/>
        <end position="21"/>
    </location>
</feature>
<dbReference type="InterPro" id="IPR001789">
    <property type="entry name" value="Sig_transdc_resp-reg_receiver"/>
</dbReference>
<evidence type="ECO:0000256" key="1">
    <source>
        <dbReference type="ARBA" id="ARBA00022553"/>
    </source>
</evidence>
<dbReference type="InterPro" id="IPR050595">
    <property type="entry name" value="Bact_response_regulator"/>
</dbReference>
<dbReference type="AlphaFoldDB" id="A0A2S5KV16"/>
<organism evidence="5 6">
    <name type="scientific">Proteobacteria bacterium 228</name>
    <dbReference type="NCBI Taxonomy" id="2083153"/>
    <lineage>
        <taxon>Bacteria</taxon>
        <taxon>Pseudomonadati</taxon>
        <taxon>Pseudomonadota</taxon>
    </lineage>
</organism>
<dbReference type="PROSITE" id="PS50110">
    <property type="entry name" value="RESPONSE_REGULATORY"/>
    <property type="match status" value="1"/>
</dbReference>
<accession>A0A2S5KV16</accession>
<dbReference type="InterPro" id="IPR011006">
    <property type="entry name" value="CheY-like_superfamily"/>
</dbReference>
<keyword evidence="1 2" id="KW-0597">Phosphoprotein</keyword>
<dbReference type="PANTHER" id="PTHR44591:SF3">
    <property type="entry name" value="RESPONSE REGULATORY DOMAIN-CONTAINING PROTEIN"/>
    <property type="match status" value="1"/>
</dbReference>
<dbReference type="SMART" id="SM00448">
    <property type="entry name" value="REC"/>
    <property type="match status" value="1"/>
</dbReference>
<evidence type="ECO:0000256" key="2">
    <source>
        <dbReference type="PROSITE-ProRule" id="PRU00169"/>
    </source>
</evidence>
<evidence type="ECO:0000259" key="4">
    <source>
        <dbReference type="PROSITE" id="PS50110"/>
    </source>
</evidence>
<proteinExistence type="predicted"/>
<protein>
    <recommendedName>
        <fullName evidence="4">Response regulatory domain-containing protein</fullName>
    </recommendedName>
</protein>
<dbReference type="Proteomes" id="UP000238196">
    <property type="component" value="Unassembled WGS sequence"/>
</dbReference>
<feature type="modified residue" description="4-aspartylphosphate" evidence="2">
    <location>
        <position position="79"/>
    </location>
</feature>
<dbReference type="SUPFAM" id="SSF52172">
    <property type="entry name" value="CheY-like"/>
    <property type="match status" value="1"/>
</dbReference>
<dbReference type="EMBL" id="PRLP01000012">
    <property type="protein sequence ID" value="PPC78610.1"/>
    <property type="molecule type" value="Genomic_DNA"/>
</dbReference>
<evidence type="ECO:0000256" key="3">
    <source>
        <dbReference type="SAM" id="MobiDB-lite"/>
    </source>
</evidence>
<sequence length="725" mass="82465">MAEIPGQRSPHLHEPHQSNSDGISLHGETILVVDSQLPMIQLIKDILRRGGATSFYDTDNFATALRLLKKHKPGLVICDFEVRDPKHKGQTLLVEARRQQLLSHATAFIYLLSESSERMMNAALEDSPDDWMSKPVNSKELLDKVLLQLQQRQLLEPALLALDQGQRATAIDWLQHHLPALQKSSSPGLWMRAERLLGRMLLKNNQLTEAEQHYRQMIRHSHPVPWGHLGLAICLHLQDRNDEARDTFSALLPHPFLAAEAYDWLSRMHCCERQFELAQMAMSLACQHNPQSAFKQSQLGFVAFMNGQNGLAEKAFRSVAWNHRNLTKADAELYQQLVWDTGDGGADQSGSTAYLPSPEAVGQTDGLMLVVKALEEKEPDNAQVQLKVMLVESVLAQEELDDERVAALAEAMIDYYLMLDAFSQLKERSQLSSHFRFLGRDFHTELAAAIAYRASLSAEELSALRAKYQRKRTGNSLRDKILHQQQRQRSARQLRQMHLQQLQDAEKQVLHDIFIDARRDVPVPDKRPAATTELDEELVRQVRESMDPSLSQILLDELSREAARDDPLWVSSVQEAFRQRCKKELEYRIERNLLRKKQAMAAVHYLPLLPVSIQEKPRPHWSKELTSAVLDYARERYESAFFSLLKVIKQGGDDVTIQLNMVQAGIGACREGSPKAKQVINICLFYLRPLMGLTPTMALPQRQRFTSLTQALRMTDEMAISLADS</sequence>
<reference evidence="5 6" key="1">
    <citation type="submission" date="2018-02" db="EMBL/GenBank/DDBJ databases">
        <title>novel marine gammaproteobacteria from coastal saline agro ecosystem.</title>
        <authorList>
            <person name="Krishnan R."/>
            <person name="Ramesh Kumar N."/>
        </authorList>
    </citation>
    <scope>NUCLEOTIDE SEQUENCE [LARGE SCALE GENOMIC DNA]</scope>
    <source>
        <strain evidence="5 6">228</strain>
    </source>
</reference>
<comment type="caution">
    <text evidence="5">The sequence shown here is derived from an EMBL/GenBank/DDBJ whole genome shotgun (WGS) entry which is preliminary data.</text>
</comment>
<evidence type="ECO:0000313" key="5">
    <source>
        <dbReference type="EMBL" id="PPC78610.1"/>
    </source>
</evidence>
<feature type="domain" description="Response regulatory" evidence="4">
    <location>
        <begin position="29"/>
        <end position="149"/>
    </location>
</feature>
<dbReference type="OrthoDB" id="7298659at2"/>
<dbReference type="PANTHER" id="PTHR44591">
    <property type="entry name" value="STRESS RESPONSE REGULATOR PROTEIN 1"/>
    <property type="match status" value="1"/>
</dbReference>